<accession>A0ABR0LPQ1</accession>
<protein>
    <recommendedName>
        <fullName evidence="5">Elongator complex protein 5</fullName>
    </recommendedName>
</protein>
<reference evidence="9 10" key="1">
    <citation type="submission" date="2023-08" db="EMBL/GenBank/DDBJ databases">
        <title>Black Yeasts Isolated from many extreme environments.</title>
        <authorList>
            <person name="Coleine C."/>
            <person name="Stajich J.E."/>
            <person name="Selbmann L."/>
        </authorList>
    </citation>
    <scope>NUCLEOTIDE SEQUENCE [LARGE SCALE GENOMIC DNA]</scope>
    <source>
        <strain evidence="9 10">CCFEE 536</strain>
    </source>
</reference>
<organism evidence="9 10">
    <name type="scientific">Cryomyces antarcticus</name>
    <dbReference type="NCBI Taxonomy" id="329879"/>
    <lineage>
        <taxon>Eukaryota</taxon>
        <taxon>Fungi</taxon>
        <taxon>Dikarya</taxon>
        <taxon>Ascomycota</taxon>
        <taxon>Pezizomycotina</taxon>
        <taxon>Dothideomycetes</taxon>
        <taxon>Dothideomycetes incertae sedis</taxon>
        <taxon>Cryomyces</taxon>
    </lineage>
</organism>
<evidence type="ECO:0000256" key="4">
    <source>
        <dbReference type="ARBA" id="ARBA00009567"/>
    </source>
</evidence>
<evidence type="ECO:0000256" key="7">
    <source>
        <dbReference type="ARBA" id="ARBA00022694"/>
    </source>
</evidence>
<name>A0ABR0LPQ1_9PEZI</name>
<keyword evidence="8" id="KW-0539">Nucleus</keyword>
<keyword evidence="6" id="KW-0963">Cytoplasm</keyword>
<dbReference type="PANTHER" id="PTHR15641">
    <property type="entry name" value="ELONGATOR COMPLEX PROTEIN 5"/>
    <property type="match status" value="1"/>
</dbReference>
<dbReference type="Gene3D" id="3.40.50.300">
    <property type="entry name" value="P-loop containing nucleotide triphosphate hydrolases"/>
    <property type="match status" value="1"/>
</dbReference>
<evidence type="ECO:0000256" key="5">
    <source>
        <dbReference type="ARBA" id="ARBA00020264"/>
    </source>
</evidence>
<evidence type="ECO:0000256" key="1">
    <source>
        <dbReference type="ARBA" id="ARBA00004123"/>
    </source>
</evidence>
<dbReference type="InterPro" id="IPR019519">
    <property type="entry name" value="Elp5"/>
</dbReference>
<dbReference type="InterPro" id="IPR027417">
    <property type="entry name" value="P-loop_NTPase"/>
</dbReference>
<evidence type="ECO:0000313" key="9">
    <source>
        <dbReference type="EMBL" id="KAK5201587.1"/>
    </source>
</evidence>
<comment type="subcellular location">
    <subcellularLocation>
        <location evidence="2">Cytoplasm</location>
    </subcellularLocation>
    <subcellularLocation>
        <location evidence="1">Nucleus</location>
    </subcellularLocation>
</comment>
<comment type="pathway">
    <text evidence="3">tRNA modification; 5-methoxycarbonylmethyl-2-thiouridine-tRNA biosynthesis.</text>
</comment>
<comment type="similarity">
    <text evidence="4">Belongs to the ELP5 family.</text>
</comment>
<gene>
    <name evidence="9" type="ORF">LTR16_002148</name>
</gene>
<dbReference type="Pfam" id="PF10483">
    <property type="entry name" value="Elong_Iki1"/>
    <property type="match status" value="1"/>
</dbReference>
<keyword evidence="10" id="KW-1185">Reference proteome</keyword>
<evidence type="ECO:0000313" key="10">
    <source>
        <dbReference type="Proteomes" id="UP001357485"/>
    </source>
</evidence>
<proteinExistence type="inferred from homology"/>
<dbReference type="EMBL" id="JAVRRA010016565">
    <property type="protein sequence ID" value="KAK5201587.1"/>
    <property type="molecule type" value="Genomic_DNA"/>
</dbReference>
<evidence type="ECO:0000256" key="8">
    <source>
        <dbReference type="ARBA" id="ARBA00023242"/>
    </source>
</evidence>
<comment type="caution">
    <text evidence="9">The sequence shown here is derived from an EMBL/GenBank/DDBJ whole genome shotgun (WGS) entry which is preliminary data.</text>
</comment>
<sequence length="200" mass="22207">MRTGRYHLSPYIPLPLTLLKYLATTIFTLHSFSHVLACKAAADRSLAEPVFGLEEGMEGVLVGLGSNDSTGLVLEMEYRRKSGRGVKETYFLPSPPKLQPPIVRTASQPQRAVRELVILLEDYPLYHRDPKEALDAGKGADGEDVMDTTFNLGLTEKQRRDREGVVLPYFDAQAGKGGMGGRILYDMGAEDDFDEEEDEI</sequence>
<dbReference type="PANTHER" id="PTHR15641:SF1">
    <property type="entry name" value="ELONGATOR COMPLEX PROTEIN 5"/>
    <property type="match status" value="1"/>
</dbReference>
<evidence type="ECO:0000256" key="2">
    <source>
        <dbReference type="ARBA" id="ARBA00004496"/>
    </source>
</evidence>
<dbReference type="Proteomes" id="UP001357485">
    <property type="component" value="Unassembled WGS sequence"/>
</dbReference>
<evidence type="ECO:0000256" key="3">
    <source>
        <dbReference type="ARBA" id="ARBA00005043"/>
    </source>
</evidence>
<keyword evidence="7" id="KW-0819">tRNA processing</keyword>
<evidence type="ECO:0000256" key="6">
    <source>
        <dbReference type="ARBA" id="ARBA00022490"/>
    </source>
</evidence>